<accession>A0ABR3FK53</accession>
<evidence type="ECO:0000256" key="2">
    <source>
        <dbReference type="ARBA" id="ARBA00022617"/>
    </source>
</evidence>
<keyword evidence="4 7" id="KW-0560">Oxidoreductase</keyword>
<gene>
    <name evidence="9" type="ORF">V5O48_006206</name>
</gene>
<dbReference type="PANTHER" id="PTHR31356:SF53">
    <property type="entry name" value="HEME PEROXIDASE"/>
    <property type="match status" value="1"/>
</dbReference>
<dbReference type="SUPFAM" id="SSF48113">
    <property type="entry name" value="Heme-dependent peroxidases"/>
    <property type="match status" value="1"/>
</dbReference>
<evidence type="ECO:0000256" key="7">
    <source>
        <dbReference type="RuleBase" id="RU363051"/>
    </source>
</evidence>
<keyword evidence="2" id="KW-0349">Heme</keyword>
<dbReference type="InterPro" id="IPR044831">
    <property type="entry name" value="Ccp1-like"/>
</dbReference>
<comment type="caution">
    <text evidence="9">The sequence shown here is derived from an EMBL/GenBank/DDBJ whole genome shotgun (WGS) entry which is preliminary data.</text>
</comment>
<evidence type="ECO:0000256" key="6">
    <source>
        <dbReference type="RuleBase" id="RU004241"/>
    </source>
</evidence>
<name>A0ABR3FK53_9AGAR</name>
<evidence type="ECO:0000313" key="10">
    <source>
        <dbReference type="Proteomes" id="UP001465976"/>
    </source>
</evidence>
<proteinExistence type="inferred from homology"/>
<feature type="chain" id="PRO_5044991010" description="Peroxidase" evidence="7">
    <location>
        <begin position="26"/>
        <end position="522"/>
    </location>
</feature>
<dbReference type="InterPro" id="IPR002016">
    <property type="entry name" value="Haem_peroxidase"/>
</dbReference>
<dbReference type="InterPro" id="IPR010255">
    <property type="entry name" value="Haem_peroxidase_sf"/>
</dbReference>
<evidence type="ECO:0000256" key="4">
    <source>
        <dbReference type="ARBA" id="ARBA00023002"/>
    </source>
</evidence>
<comment type="similarity">
    <text evidence="6">Belongs to the peroxidase family.</text>
</comment>
<keyword evidence="7" id="KW-0732">Signal</keyword>
<keyword evidence="10" id="KW-1185">Reference proteome</keyword>
<protein>
    <recommendedName>
        <fullName evidence="7">Peroxidase</fullName>
        <ecNumber evidence="7">1.11.1.-</ecNumber>
    </recommendedName>
</protein>
<evidence type="ECO:0000313" key="9">
    <source>
        <dbReference type="EMBL" id="KAL0575763.1"/>
    </source>
</evidence>
<feature type="domain" description="Plant heme peroxidase family profile" evidence="8">
    <location>
        <begin position="55"/>
        <end position="270"/>
    </location>
</feature>
<evidence type="ECO:0000259" key="8">
    <source>
        <dbReference type="PROSITE" id="PS50873"/>
    </source>
</evidence>
<organism evidence="9 10">
    <name type="scientific">Marasmius crinis-equi</name>
    <dbReference type="NCBI Taxonomy" id="585013"/>
    <lineage>
        <taxon>Eukaryota</taxon>
        <taxon>Fungi</taxon>
        <taxon>Dikarya</taxon>
        <taxon>Basidiomycota</taxon>
        <taxon>Agaricomycotina</taxon>
        <taxon>Agaricomycetes</taxon>
        <taxon>Agaricomycetidae</taxon>
        <taxon>Agaricales</taxon>
        <taxon>Marasmiineae</taxon>
        <taxon>Marasmiaceae</taxon>
        <taxon>Marasmius</taxon>
    </lineage>
</organism>
<evidence type="ECO:0000256" key="1">
    <source>
        <dbReference type="ARBA" id="ARBA00022559"/>
    </source>
</evidence>
<evidence type="ECO:0000256" key="5">
    <source>
        <dbReference type="ARBA" id="ARBA00023004"/>
    </source>
</evidence>
<dbReference type="EMBL" id="JBAHYK010000276">
    <property type="protein sequence ID" value="KAL0575763.1"/>
    <property type="molecule type" value="Genomic_DNA"/>
</dbReference>
<dbReference type="EC" id="1.11.1.-" evidence="7"/>
<dbReference type="Pfam" id="PF00141">
    <property type="entry name" value="peroxidase"/>
    <property type="match status" value="1"/>
</dbReference>
<dbReference type="PANTHER" id="PTHR31356">
    <property type="entry name" value="THYLAKOID LUMENAL 29 KDA PROTEIN, CHLOROPLASTIC-RELATED"/>
    <property type="match status" value="1"/>
</dbReference>
<sequence>MLSFIWAALFKWGLLAAYTARSVAAAEQPSFQMDRLDNLLWENNFVKLTHGSCVLRNQSTLAAEWVRLAYHDMSTHNADDGTGGLDASIVFELDRAQNVGQGMIDSINDFLGFTNPGVSLADLVAMGAVLGVGSCGGPLIPYRGGRADATSAGPATVPEPQQDLASHTESFRRQGFTQSEMIALVACGHSLGGVRQQDFPEIVQTPVDRDIALFDGTQGFDNAVVTRYLQGTTTNPLAVGPNTTTNSDLRIFSSDGNATMQGLGSPDNFNKVCSDLLERMINTVPKGVQLTDVVEPIEYKVGQSRLFPGDTPGLLRFTTSLRLLHNNPSRTVKLFWSDRQGSVCPSTGCSVPSTSVSESSGSVLMAPRGLSLTIYEFDTPVNMTSSMSKFWFEVDEGDGSKPVLVNNDGAGLLIKQDAVLFDLARTSFSFEGSGLNYNVVIAARNADASTKISLVSYIPATLISQPLAKRETINLSVDSRYPLLAGYTFFSGNLPFSREWFDIVAEIGGQTIREENVQVKEL</sequence>
<evidence type="ECO:0000256" key="3">
    <source>
        <dbReference type="ARBA" id="ARBA00022723"/>
    </source>
</evidence>
<feature type="signal peptide" evidence="7">
    <location>
        <begin position="1"/>
        <end position="25"/>
    </location>
</feature>
<keyword evidence="1 7" id="KW-0575">Peroxidase</keyword>
<dbReference type="Proteomes" id="UP001465976">
    <property type="component" value="Unassembled WGS sequence"/>
</dbReference>
<dbReference type="Gene3D" id="1.10.520.10">
    <property type="match status" value="1"/>
</dbReference>
<keyword evidence="3" id="KW-0479">Metal-binding</keyword>
<dbReference type="PRINTS" id="PR00458">
    <property type="entry name" value="PEROXIDASE"/>
</dbReference>
<reference evidence="9 10" key="1">
    <citation type="submission" date="2024-02" db="EMBL/GenBank/DDBJ databases">
        <title>A draft genome for the cacao thread blight pathogen Marasmius crinis-equi.</title>
        <authorList>
            <person name="Cohen S.P."/>
            <person name="Baruah I.K."/>
            <person name="Amoako-Attah I."/>
            <person name="Bukari Y."/>
            <person name="Meinhardt L.W."/>
            <person name="Bailey B.A."/>
        </authorList>
    </citation>
    <scope>NUCLEOTIDE SEQUENCE [LARGE SCALE GENOMIC DNA]</scope>
    <source>
        <strain evidence="9 10">GH-76</strain>
    </source>
</reference>
<dbReference type="PROSITE" id="PS50873">
    <property type="entry name" value="PEROXIDASE_4"/>
    <property type="match status" value="1"/>
</dbReference>
<keyword evidence="5" id="KW-0408">Iron</keyword>